<evidence type="ECO:0000256" key="2">
    <source>
        <dbReference type="ARBA" id="ARBA00007400"/>
    </source>
</evidence>
<keyword evidence="6" id="KW-1185">Reference proteome</keyword>
<keyword evidence="5" id="KW-0012">Acyltransferase</keyword>
<dbReference type="EMBL" id="SOMN01000044">
    <property type="protein sequence ID" value="TFE22646.1"/>
    <property type="molecule type" value="Genomic_DNA"/>
</dbReference>
<comment type="caution">
    <text evidence="5">The sequence shown here is derived from an EMBL/GenBank/DDBJ whole genome shotgun (WGS) entry which is preliminary data.</text>
</comment>
<accession>A0A4Y8LQ31</accession>
<proteinExistence type="inferred from homology"/>
<keyword evidence="5" id="KW-0808">Transferase</keyword>
<keyword evidence="3" id="KW-0472">Membrane</keyword>
<dbReference type="OrthoDB" id="290051at2"/>
<dbReference type="InterPro" id="IPR050879">
    <property type="entry name" value="Acyltransferase_3"/>
</dbReference>
<evidence type="ECO:0000313" key="6">
    <source>
        <dbReference type="Proteomes" id="UP000297900"/>
    </source>
</evidence>
<sequence length="326" mass="36995">MKNRIPQLDSIRGLASLSVFLHHIYLATPILPIIFWQSPLRIFINGRGAVLLFFVLSGLVLSLPFFNGKPIPYFTFLIKRVFRIYIPYVISIFVAIAACSFFSTDIKFDNSWPDGFWKVNPNINSILEHMNLVGNIHTEYFNTVIWSLIHEMRISLVFPFILIVVSRLNLLSNLMLCISLSLIAGLNDIIGFQHQNGFNTSYFDSLHYLSVFVIGALLSKHKKDITIVYKKISTKTKWTLLGGSLFMYTYSAAIYSFLDIPFNDKVADYGITLAAAAIIVVSINSVKLANLLTNKPIMFLGKISFSLYLYHMTVLLSSYNILYDAV</sequence>
<dbReference type="Pfam" id="PF01757">
    <property type="entry name" value="Acyl_transf_3"/>
    <property type="match status" value="1"/>
</dbReference>
<dbReference type="GO" id="GO:0000271">
    <property type="term" value="P:polysaccharide biosynthetic process"/>
    <property type="evidence" value="ECO:0007669"/>
    <property type="project" value="TreeGrafter"/>
</dbReference>
<feature type="transmembrane region" description="Helical" evidence="3">
    <location>
        <begin position="305"/>
        <end position="323"/>
    </location>
</feature>
<comment type="similarity">
    <text evidence="2">Belongs to the acyltransferase 3 family.</text>
</comment>
<evidence type="ECO:0000313" key="5">
    <source>
        <dbReference type="EMBL" id="TFE22646.1"/>
    </source>
</evidence>
<feature type="transmembrane region" description="Helical" evidence="3">
    <location>
        <begin position="170"/>
        <end position="190"/>
    </location>
</feature>
<feature type="transmembrane region" description="Helical" evidence="3">
    <location>
        <begin position="238"/>
        <end position="258"/>
    </location>
</feature>
<dbReference type="GO" id="GO:0016747">
    <property type="term" value="F:acyltransferase activity, transferring groups other than amino-acyl groups"/>
    <property type="evidence" value="ECO:0007669"/>
    <property type="project" value="InterPro"/>
</dbReference>
<protein>
    <submittedName>
        <fullName evidence="5">Acyltransferase</fullName>
    </submittedName>
</protein>
<feature type="transmembrane region" description="Helical" evidence="3">
    <location>
        <begin position="140"/>
        <end position="163"/>
    </location>
</feature>
<dbReference type="AlphaFoldDB" id="A0A4Y8LQ31"/>
<keyword evidence="3" id="KW-0812">Transmembrane</keyword>
<evidence type="ECO:0000256" key="3">
    <source>
        <dbReference type="SAM" id="Phobius"/>
    </source>
</evidence>
<dbReference type="PANTHER" id="PTHR23028">
    <property type="entry name" value="ACETYLTRANSFERASE"/>
    <property type="match status" value="1"/>
</dbReference>
<feature type="transmembrane region" description="Helical" evidence="3">
    <location>
        <begin position="270"/>
        <end position="293"/>
    </location>
</feature>
<dbReference type="RefSeq" id="WP_135154306.1">
    <property type="nucleotide sequence ID" value="NZ_SOMN01000044.1"/>
</dbReference>
<comment type="subcellular location">
    <subcellularLocation>
        <location evidence="1">Membrane</location>
    </subcellularLocation>
</comment>
<feature type="domain" description="Acyltransferase 3" evidence="4">
    <location>
        <begin position="6"/>
        <end position="323"/>
    </location>
</feature>
<name>A0A4Y8LQ31_9BACL</name>
<organism evidence="5 6">
    <name type="scientific">Cohnella luojiensis</name>
    <dbReference type="NCBI Taxonomy" id="652876"/>
    <lineage>
        <taxon>Bacteria</taxon>
        <taxon>Bacillati</taxon>
        <taxon>Bacillota</taxon>
        <taxon>Bacilli</taxon>
        <taxon>Bacillales</taxon>
        <taxon>Paenibacillaceae</taxon>
        <taxon>Cohnella</taxon>
    </lineage>
</organism>
<feature type="transmembrane region" description="Helical" evidence="3">
    <location>
        <begin position="42"/>
        <end position="63"/>
    </location>
</feature>
<feature type="transmembrane region" description="Helical" evidence="3">
    <location>
        <begin position="84"/>
        <end position="103"/>
    </location>
</feature>
<feature type="transmembrane region" description="Helical" evidence="3">
    <location>
        <begin position="202"/>
        <end position="218"/>
    </location>
</feature>
<dbReference type="InterPro" id="IPR002656">
    <property type="entry name" value="Acyl_transf_3_dom"/>
</dbReference>
<dbReference type="PANTHER" id="PTHR23028:SF131">
    <property type="entry name" value="BLR2367 PROTEIN"/>
    <property type="match status" value="1"/>
</dbReference>
<gene>
    <name evidence="5" type="ORF">E2980_21500</name>
</gene>
<dbReference type="GO" id="GO:0016020">
    <property type="term" value="C:membrane"/>
    <property type="evidence" value="ECO:0007669"/>
    <property type="project" value="TreeGrafter"/>
</dbReference>
<feature type="transmembrane region" description="Helical" evidence="3">
    <location>
        <begin position="12"/>
        <end position="36"/>
    </location>
</feature>
<evidence type="ECO:0000259" key="4">
    <source>
        <dbReference type="Pfam" id="PF01757"/>
    </source>
</evidence>
<reference evidence="5 6" key="1">
    <citation type="submission" date="2019-03" db="EMBL/GenBank/DDBJ databases">
        <title>Cohnella endophytica sp. nov., a novel endophytic bacterium isolated from bark of Sonneratia apetala.</title>
        <authorList>
            <person name="Tuo L."/>
        </authorList>
    </citation>
    <scope>NUCLEOTIDE SEQUENCE [LARGE SCALE GENOMIC DNA]</scope>
    <source>
        <strain evidence="5 6">CCTCC AB 208254</strain>
    </source>
</reference>
<dbReference type="Proteomes" id="UP000297900">
    <property type="component" value="Unassembled WGS sequence"/>
</dbReference>
<keyword evidence="3" id="KW-1133">Transmembrane helix</keyword>
<evidence type="ECO:0000256" key="1">
    <source>
        <dbReference type="ARBA" id="ARBA00004370"/>
    </source>
</evidence>